<feature type="domain" description="Helicase C-terminal" evidence="1">
    <location>
        <begin position="1"/>
        <end position="138"/>
    </location>
</feature>
<comment type="caution">
    <text evidence="2">The sequence shown here is derived from an EMBL/GenBank/DDBJ whole genome shotgun (WGS) entry which is preliminary data.</text>
</comment>
<sequence length="162" mass="18852">MAKLRCNPDMLDFSLRAQHLADILSSKGLPAVCISGGLSQDQRLEAMSKLKQYQCRVLISTDLTSRGIDAEKVNLVINLDVPQDWETYMHRIGRAGRFGRSPSIKGYQKCVLFDRQLFLFHPFNRPRWLIMLEQKWLFASFLQHQLCASHFSGWHAFWIQLR</sequence>
<name>A0ABV1ADX3_9TELE</name>
<dbReference type="CDD" id="cd18787">
    <property type="entry name" value="SF2_C_DEAD"/>
    <property type="match status" value="1"/>
</dbReference>
<dbReference type="InterPro" id="IPR001650">
    <property type="entry name" value="Helicase_C-like"/>
</dbReference>
<gene>
    <name evidence="2" type="ORF">AMECASPLE_033452</name>
</gene>
<keyword evidence="3" id="KW-1185">Reference proteome</keyword>
<dbReference type="InterPro" id="IPR027417">
    <property type="entry name" value="P-loop_NTPase"/>
</dbReference>
<dbReference type="EMBL" id="JAHRIP010089181">
    <property type="protein sequence ID" value="MEQ2316540.1"/>
    <property type="molecule type" value="Genomic_DNA"/>
</dbReference>
<accession>A0ABV1ADX3</accession>
<evidence type="ECO:0000313" key="2">
    <source>
        <dbReference type="EMBL" id="MEQ2316540.1"/>
    </source>
</evidence>
<evidence type="ECO:0000313" key="3">
    <source>
        <dbReference type="Proteomes" id="UP001469553"/>
    </source>
</evidence>
<dbReference type="Pfam" id="PF00271">
    <property type="entry name" value="Helicase_C"/>
    <property type="match status" value="1"/>
</dbReference>
<dbReference type="SUPFAM" id="SSF52540">
    <property type="entry name" value="P-loop containing nucleoside triphosphate hydrolases"/>
    <property type="match status" value="1"/>
</dbReference>
<reference evidence="2 3" key="1">
    <citation type="submission" date="2021-06" db="EMBL/GenBank/DDBJ databases">
        <authorList>
            <person name="Palmer J.M."/>
        </authorList>
    </citation>
    <scope>NUCLEOTIDE SEQUENCE [LARGE SCALE GENOMIC DNA]</scope>
    <source>
        <strain evidence="2 3">AS_MEX2019</strain>
        <tissue evidence="2">Muscle</tissue>
    </source>
</reference>
<dbReference type="Proteomes" id="UP001469553">
    <property type="component" value="Unassembled WGS sequence"/>
</dbReference>
<protein>
    <recommendedName>
        <fullName evidence="1">Helicase C-terminal domain-containing protein</fullName>
    </recommendedName>
</protein>
<dbReference type="Gene3D" id="3.40.50.300">
    <property type="entry name" value="P-loop containing nucleotide triphosphate hydrolases"/>
    <property type="match status" value="1"/>
</dbReference>
<dbReference type="PANTHER" id="PTHR47958">
    <property type="entry name" value="ATP-DEPENDENT RNA HELICASE DBP3"/>
    <property type="match status" value="1"/>
</dbReference>
<dbReference type="PROSITE" id="PS51194">
    <property type="entry name" value="HELICASE_CTER"/>
    <property type="match status" value="1"/>
</dbReference>
<evidence type="ECO:0000259" key="1">
    <source>
        <dbReference type="PROSITE" id="PS51194"/>
    </source>
</evidence>
<proteinExistence type="predicted"/>
<dbReference type="SMART" id="SM00490">
    <property type="entry name" value="HELICc"/>
    <property type="match status" value="1"/>
</dbReference>
<organism evidence="2 3">
    <name type="scientific">Ameca splendens</name>
    <dbReference type="NCBI Taxonomy" id="208324"/>
    <lineage>
        <taxon>Eukaryota</taxon>
        <taxon>Metazoa</taxon>
        <taxon>Chordata</taxon>
        <taxon>Craniata</taxon>
        <taxon>Vertebrata</taxon>
        <taxon>Euteleostomi</taxon>
        <taxon>Actinopterygii</taxon>
        <taxon>Neopterygii</taxon>
        <taxon>Teleostei</taxon>
        <taxon>Neoteleostei</taxon>
        <taxon>Acanthomorphata</taxon>
        <taxon>Ovalentaria</taxon>
        <taxon>Atherinomorphae</taxon>
        <taxon>Cyprinodontiformes</taxon>
        <taxon>Goodeidae</taxon>
        <taxon>Ameca</taxon>
    </lineage>
</organism>